<protein>
    <recommendedName>
        <fullName evidence="4">WW domain-containing oxidoreductase</fullName>
    </recommendedName>
</protein>
<dbReference type="SUPFAM" id="SSF51735">
    <property type="entry name" value="NAD(P)-binding Rossmann-fold domains"/>
    <property type="match status" value="1"/>
</dbReference>
<reference evidence="2" key="2">
    <citation type="journal article" date="2008" name="Genome Biol.">
        <title>Improved genome assembly and evidence-based global gene model set for the chordate Ciona intestinalis: new insight into intron and operon populations.</title>
        <authorList>
            <person name="Satou Y."/>
            <person name="Mineta K."/>
            <person name="Ogasawara M."/>
            <person name="Sasakura Y."/>
            <person name="Shoguchi E."/>
            <person name="Ueno K."/>
            <person name="Yamada L."/>
            <person name="Matsumoto J."/>
            <person name="Wasserscheid J."/>
            <person name="Dewar K."/>
            <person name="Wiley G.B."/>
            <person name="Macmil S.L."/>
            <person name="Roe B.A."/>
            <person name="Zeller R.W."/>
            <person name="Hastings K.E."/>
            <person name="Lemaire P."/>
            <person name="Lindquist E."/>
            <person name="Endo T."/>
            <person name="Hotta K."/>
            <person name="Inaba K."/>
        </authorList>
    </citation>
    <scope>NUCLEOTIDE SEQUENCE [LARGE SCALE GENOMIC DNA]</scope>
    <source>
        <strain evidence="2">wild type</strain>
    </source>
</reference>
<dbReference type="PRINTS" id="PR00081">
    <property type="entry name" value="GDHRDH"/>
</dbReference>
<dbReference type="FunFam" id="3.40.50.720:FF:000353">
    <property type="entry name" value="WW domain-containing oxidoreductase"/>
    <property type="match status" value="1"/>
</dbReference>
<keyword evidence="3" id="KW-1185">Reference proteome</keyword>
<dbReference type="GeneTree" id="ENSGT00940000157389"/>
<dbReference type="InterPro" id="IPR002347">
    <property type="entry name" value="SDR_fam"/>
</dbReference>
<dbReference type="STRING" id="7719.ENSCINP00000003428"/>
<reference evidence="2" key="4">
    <citation type="submission" date="2025-09" db="UniProtKB">
        <authorList>
            <consortium name="Ensembl"/>
        </authorList>
    </citation>
    <scope>IDENTIFICATION</scope>
</reference>
<dbReference type="EMBL" id="EAAA01000943">
    <property type="status" value="NOT_ANNOTATED_CDS"/>
    <property type="molecule type" value="Genomic_DNA"/>
</dbReference>
<evidence type="ECO:0000313" key="3">
    <source>
        <dbReference type="Proteomes" id="UP000008144"/>
    </source>
</evidence>
<dbReference type="GO" id="GO:0016491">
    <property type="term" value="F:oxidoreductase activity"/>
    <property type="evidence" value="ECO:0007669"/>
    <property type="project" value="UniProtKB-KW"/>
</dbReference>
<dbReference type="Gene3D" id="3.40.50.720">
    <property type="entry name" value="NAD(P)-binding Rossmann-like Domain"/>
    <property type="match status" value="1"/>
</dbReference>
<evidence type="ECO:0000313" key="2">
    <source>
        <dbReference type="Ensembl" id="ENSCINP00000003428.3"/>
    </source>
</evidence>
<dbReference type="PANTHER" id="PTHR43157">
    <property type="entry name" value="PHOSPHATIDYLINOSITOL-GLYCAN BIOSYNTHESIS CLASS F PROTEIN-RELATED"/>
    <property type="match status" value="1"/>
</dbReference>
<organism evidence="2 3">
    <name type="scientific">Ciona intestinalis</name>
    <name type="common">Transparent sea squirt</name>
    <name type="synonym">Ascidia intestinalis</name>
    <dbReference type="NCBI Taxonomy" id="7719"/>
    <lineage>
        <taxon>Eukaryota</taxon>
        <taxon>Metazoa</taxon>
        <taxon>Chordata</taxon>
        <taxon>Tunicata</taxon>
        <taxon>Ascidiacea</taxon>
        <taxon>Phlebobranchia</taxon>
        <taxon>Cionidae</taxon>
        <taxon>Ciona</taxon>
    </lineage>
</organism>
<dbReference type="HOGENOM" id="CLU_010194_44_0_1"/>
<name>F6UJQ6_CIOIN</name>
<dbReference type="FunCoup" id="F6UJQ6">
    <property type="interactions" value="10"/>
</dbReference>
<dbReference type="InParanoid" id="F6UJQ6"/>
<dbReference type="PANTHER" id="PTHR43157:SF31">
    <property type="entry name" value="PHOSPHATIDYLINOSITOL-GLYCAN BIOSYNTHESIS CLASS F PROTEIN"/>
    <property type="match status" value="1"/>
</dbReference>
<proteinExistence type="predicted"/>
<sequence length="345" mass="38263">QSIYISHVNKRTTYTDPRLAFAVDVIESRKVSVRQRFDASSTTDQVLMGSDLTGKVAIVTGANSGIGFETARALACHGARVVLACRDLEKANNAISDIKSSRDDVKVIAIQLDLCSLQSIQNFADDFLKLKWPLHILVLNAGVFMLPWQLTEDGIERTFAANHVGHFRLTQLLRDVLLRSAPARVVVVSSESHRFPSVVEEAMNLDKLSPSENNFRGMAQYNRTKLCNVLFSNELHRRMAGLGVTCNSLHPGNMVYTSISDSSYLFKFFFFLARPFTKSLKQAAACSVFVATAPELEGIGGLYFNNCFRCEPSEPASDPTAATRLWTITEDLINDRLAKTETNKS</sequence>
<evidence type="ECO:0008006" key="4">
    <source>
        <dbReference type="Google" id="ProtNLM"/>
    </source>
</evidence>
<accession>F6UJQ6</accession>
<evidence type="ECO:0000256" key="1">
    <source>
        <dbReference type="ARBA" id="ARBA00023002"/>
    </source>
</evidence>
<dbReference type="AlphaFoldDB" id="F6UJQ6"/>
<reference evidence="2" key="3">
    <citation type="submission" date="2025-08" db="UniProtKB">
        <authorList>
            <consortium name="Ensembl"/>
        </authorList>
    </citation>
    <scope>IDENTIFICATION</scope>
</reference>
<dbReference type="Pfam" id="PF00106">
    <property type="entry name" value="adh_short"/>
    <property type="match status" value="1"/>
</dbReference>
<dbReference type="Proteomes" id="UP000008144">
    <property type="component" value="Chromosome 12"/>
</dbReference>
<dbReference type="InterPro" id="IPR036291">
    <property type="entry name" value="NAD(P)-bd_dom_sf"/>
</dbReference>
<keyword evidence="1" id="KW-0560">Oxidoreductase</keyword>
<dbReference type="Ensembl" id="ENSCINT00000003428.3">
    <property type="protein sequence ID" value="ENSCINP00000003428.3"/>
    <property type="gene ID" value="ENSCING00000001700.3"/>
</dbReference>
<dbReference type="OMA" id="SGANCHP"/>
<reference evidence="3" key="1">
    <citation type="journal article" date="2002" name="Science">
        <title>The draft genome of Ciona intestinalis: insights into chordate and vertebrate origins.</title>
        <authorList>
            <person name="Dehal P."/>
            <person name="Satou Y."/>
            <person name="Campbell R.K."/>
            <person name="Chapman J."/>
            <person name="Degnan B."/>
            <person name="De Tomaso A."/>
            <person name="Davidson B."/>
            <person name="Di Gregorio A."/>
            <person name="Gelpke M."/>
            <person name="Goodstein D.M."/>
            <person name="Harafuji N."/>
            <person name="Hastings K.E."/>
            <person name="Ho I."/>
            <person name="Hotta K."/>
            <person name="Huang W."/>
            <person name="Kawashima T."/>
            <person name="Lemaire P."/>
            <person name="Martinez D."/>
            <person name="Meinertzhagen I.A."/>
            <person name="Necula S."/>
            <person name="Nonaka M."/>
            <person name="Putnam N."/>
            <person name="Rash S."/>
            <person name="Saiga H."/>
            <person name="Satake M."/>
            <person name="Terry A."/>
            <person name="Yamada L."/>
            <person name="Wang H.G."/>
            <person name="Awazu S."/>
            <person name="Azumi K."/>
            <person name="Boore J."/>
            <person name="Branno M."/>
            <person name="Chin-Bow S."/>
            <person name="DeSantis R."/>
            <person name="Doyle S."/>
            <person name="Francino P."/>
            <person name="Keys D.N."/>
            <person name="Haga S."/>
            <person name="Hayashi H."/>
            <person name="Hino K."/>
            <person name="Imai K.S."/>
            <person name="Inaba K."/>
            <person name="Kano S."/>
            <person name="Kobayashi K."/>
            <person name="Kobayashi M."/>
            <person name="Lee B.I."/>
            <person name="Makabe K.W."/>
            <person name="Manohar C."/>
            <person name="Matassi G."/>
            <person name="Medina M."/>
            <person name="Mochizuki Y."/>
            <person name="Mount S."/>
            <person name="Morishita T."/>
            <person name="Miura S."/>
            <person name="Nakayama A."/>
            <person name="Nishizaka S."/>
            <person name="Nomoto H."/>
            <person name="Ohta F."/>
            <person name="Oishi K."/>
            <person name="Rigoutsos I."/>
            <person name="Sano M."/>
            <person name="Sasaki A."/>
            <person name="Sasakura Y."/>
            <person name="Shoguchi E."/>
            <person name="Shin-i T."/>
            <person name="Spagnuolo A."/>
            <person name="Stainier D."/>
            <person name="Suzuki M.M."/>
            <person name="Tassy O."/>
            <person name="Takatori N."/>
            <person name="Tokuoka M."/>
            <person name="Yagi K."/>
            <person name="Yoshizaki F."/>
            <person name="Wada S."/>
            <person name="Zhang C."/>
            <person name="Hyatt P.D."/>
            <person name="Larimer F."/>
            <person name="Detter C."/>
            <person name="Doggett N."/>
            <person name="Glavina T."/>
            <person name="Hawkins T."/>
            <person name="Richardson P."/>
            <person name="Lucas S."/>
            <person name="Kohara Y."/>
            <person name="Levine M."/>
            <person name="Satoh N."/>
            <person name="Rokhsar D.S."/>
        </authorList>
    </citation>
    <scope>NUCLEOTIDE SEQUENCE [LARGE SCALE GENOMIC DNA]</scope>
</reference>